<dbReference type="Pfam" id="PF00305">
    <property type="entry name" value="Lipoxygenase"/>
    <property type="match status" value="1"/>
</dbReference>
<evidence type="ECO:0000256" key="3">
    <source>
        <dbReference type="ARBA" id="ARBA00023002"/>
    </source>
</evidence>
<dbReference type="AlphaFoldDB" id="A0A9D3Z204"/>
<keyword evidence="3" id="KW-0560">Oxidoreductase</keyword>
<evidence type="ECO:0000313" key="6">
    <source>
        <dbReference type="Proteomes" id="UP000828390"/>
    </source>
</evidence>
<dbReference type="EMBL" id="JAIWYP010000014">
    <property type="protein sequence ID" value="KAH3709436.1"/>
    <property type="molecule type" value="Genomic_DNA"/>
</dbReference>
<protein>
    <recommendedName>
        <fullName evidence="4">Lipoxygenase domain-containing protein</fullName>
    </recommendedName>
</protein>
<keyword evidence="2" id="KW-0223">Dioxygenase</keyword>
<name>A0A9D3Z204_DREPO</name>
<reference evidence="5" key="1">
    <citation type="journal article" date="2019" name="bioRxiv">
        <title>The Genome of the Zebra Mussel, Dreissena polymorpha: A Resource for Invasive Species Research.</title>
        <authorList>
            <person name="McCartney M.A."/>
            <person name="Auch B."/>
            <person name="Kono T."/>
            <person name="Mallez S."/>
            <person name="Zhang Y."/>
            <person name="Obille A."/>
            <person name="Becker A."/>
            <person name="Abrahante J.E."/>
            <person name="Garbe J."/>
            <person name="Badalamenti J.P."/>
            <person name="Herman A."/>
            <person name="Mangelson H."/>
            <person name="Liachko I."/>
            <person name="Sullivan S."/>
            <person name="Sone E.D."/>
            <person name="Koren S."/>
            <person name="Silverstein K.A.T."/>
            <person name="Beckman K.B."/>
            <person name="Gohl D.M."/>
        </authorList>
    </citation>
    <scope>NUCLEOTIDE SEQUENCE</scope>
    <source>
        <strain evidence="5">Duluth1</strain>
        <tissue evidence="5">Whole animal</tissue>
    </source>
</reference>
<dbReference type="InterPro" id="IPR036226">
    <property type="entry name" value="LipOase_C_sf"/>
</dbReference>
<gene>
    <name evidence="5" type="ORF">DPMN_068899</name>
</gene>
<accession>A0A9D3Z204</accession>
<dbReference type="PROSITE" id="PS51393">
    <property type="entry name" value="LIPOXYGENASE_3"/>
    <property type="match status" value="1"/>
</dbReference>
<evidence type="ECO:0000256" key="2">
    <source>
        <dbReference type="ARBA" id="ARBA00022964"/>
    </source>
</evidence>
<proteinExistence type="predicted"/>
<keyword evidence="6" id="KW-1185">Reference proteome</keyword>
<dbReference type="Gene3D" id="1.20.245.10">
    <property type="entry name" value="Lipoxygenase-1, Domain 5"/>
    <property type="match status" value="1"/>
</dbReference>
<comment type="caution">
    <text evidence="5">The sequence shown here is derived from an EMBL/GenBank/DDBJ whole genome shotgun (WGS) entry which is preliminary data.</text>
</comment>
<dbReference type="GO" id="GO:0016702">
    <property type="term" value="F:oxidoreductase activity, acting on single donors with incorporation of molecular oxygen, incorporation of two atoms of oxygen"/>
    <property type="evidence" value="ECO:0007669"/>
    <property type="project" value="InterPro"/>
</dbReference>
<dbReference type="Proteomes" id="UP000828390">
    <property type="component" value="Unassembled WGS sequence"/>
</dbReference>
<dbReference type="GO" id="GO:0046872">
    <property type="term" value="F:metal ion binding"/>
    <property type="evidence" value="ECO:0007669"/>
    <property type="project" value="UniProtKB-KW"/>
</dbReference>
<organism evidence="5 6">
    <name type="scientific">Dreissena polymorpha</name>
    <name type="common">Zebra mussel</name>
    <name type="synonym">Mytilus polymorpha</name>
    <dbReference type="NCBI Taxonomy" id="45954"/>
    <lineage>
        <taxon>Eukaryota</taxon>
        <taxon>Metazoa</taxon>
        <taxon>Spiralia</taxon>
        <taxon>Lophotrochozoa</taxon>
        <taxon>Mollusca</taxon>
        <taxon>Bivalvia</taxon>
        <taxon>Autobranchia</taxon>
        <taxon>Heteroconchia</taxon>
        <taxon>Euheterodonta</taxon>
        <taxon>Imparidentia</taxon>
        <taxon>Neoheterodontei</taxon>
        <taxon>Myida</taxon>
        <taxon>Dreissenoidea</taxon>
        <taxon>Dreissenidae</taxon>
        <taxon>Dreissena</taxon>
    </lineage>
</organism>
<dbReference type="PANTHER" id="PTHR11771">
    <property type="entry name" value="LIPOXYGENASE"/>
    <property type="match status" value="1"/>
</dbReference>
<dbReference type="SUPFAM" id="SSF48484">
    <property type="entry name" value="Lipoxigenase"/>
    <property type="match status" value="1"/>
</dbReference>
<reference evidence="5" key="2">
    <citation type="submission" date="2020-11" db="EMBL/GenBank/DDBJ databases">
        <authorList>
            <person name="McCartney M.A."/>
            <person name="Auch B."/>
            <person name="Kono T."/>
            <person name="Mallez S."/>
            <person name="Becker A."/>
            <person name="Gohl D.M."/>
            <person name="Silverstein K.A.T."/>
            <person name="Koren S."/>
            <person name="Bechman K.B."/>
            <person name="Herman A."/>
            <person name="Abrahante J.E."/>
            <person name="Garbe J."/>
        </authorList>
    </citation>
    <scope>NUCLEOTIDE SEQUENCE</scope>
    <source>
        <strain evidence="5">Duluth1</strain>
        <tissue evidence="5">Whole animal</tissue>
    </source>
</reference>
<dbReference type="Gene3D" id="3.10.450.60">
    <property type="match status" value="1"/>
</dbReference>
<dbReference type="GO" id="GO:0034440">
    <property type="term" value="P:lipid oxidation"/>
    <property type="evidence" value="ECO:0007669"/>
    <property type="project" value="InterPro"/>
</dbReference>
<evidence type="ECO:0000259" key="4">
    <source>
        <dbReference type="PROSITE" id="PS51393"/>
    </source>
</evidence>
<keyword evidence="1" id="KW-0479">Metal-binding</keyword>
<sequence>MSITSKAYNFSWNDDRQFGLQRLAGVNNSWVQVCRSVPENFGVTEDMVNPFLEGLSLTRALSDRRIFLVNHAILQNVPTKEDCHLCAPMALFFEDNTGSLKPIAIQLFQDAADDNPVFLPSDPEYTWALAKMWFNNADSCMHLTIAHFGFAHALMEGIAVTTNRYVDLVV</sequence>
<evidence type="ECO:0000313" key="5">
    <source>
        <dbReference type="EMBL" id="KAH3709436.1"/>
    </source>
</evidence>
<feature type="domain" description="Lipoxygenase" evidence="4">
    <location>
        <begin position="1"/>
        <end position="170"/>
    </location>
</feature>
<dbReference type="InterPro" id="IPR013819">
    <property type="entry name" value="LipOase_C"/>
</dbReference>
<evidence type="ECO:0000256" key="1">
    <source>
        <dbReference type="ARBA" id="ARBA00022723"/>
    </source>
</evidence>
<dbReference type="InterPro" id="IPR000907">
    <property type="entry name" value="LipOase"/>
</dbReference>